<name>A0AAV1CLF5_OLDCO</name>
<dbReference type="AlphaFoldDB" id="A0AAV1CLF5"/>
<dbReference type="Proteomes" id="UP001161247">
    <property type="component" value="Chromosome 2"/>
</dbReference>
<evidence type="ECO:0000259" key="2">
    <source>
        <dbReference type="Pfam" id="PF14111"/>
    </source>
</evidence>
<dbReference type="PANTHER" id="PTHR31286">
    <property type="entry name" value="GLYCINE-RICH CELL WALL STRUCTURAL PROTEIN 1.8-LIKE"/>
    <property type="match status" value="1"/>
</dbReference>
<feature type="compositionally biased region" description="Polar residues" evidence="1">
    <location>
        <begin position="190"/>
        <end position="201"/>
    </location>
</feature>
<dbReference type="InterPro" id="IPR040256">
    <property type="entry name" value="At4g02000-like"/>
</dbReference>
<protein>
    <submittedName>
        <fullName evidence="3">OLC1v1032322C1</fullName>
    </submittedName>
</protein>
<dbReference type="EMBL" id="OX459119">
    <property type="protein sequence ID" value="CAI9096231.1"/>
    <property type="molecule type" value="Genomic_DNA"/>
</dbReference>
<accession>A0AAV1CLF5</accession>
<sequence length="249" mass="27892">MIEKGIFLFKFNSKDKMDEILVAGPWSYYSFPLILQPWLPEVDIDPNKISSFSIWVQLPLLKIHLWSQSVLSKIASVIGKPICTDGITAVKGRLSYARICVEINPHSELPDMIKLKGPGGVAITQKVEYEWVPSRCTYCECFGHSIEKCRKPKPVWLPKEPKEIILLENDSSHDNTEIHQRNERLRDVNEANQVSPKSQLEANPASVPKGKGNAKLIGKLSVLSDEPVTKISITPIPLLQKGTVEETIG</sequence>
<evidence type="ECO:0000313" key="4">
    <source>
        <dbReference type="Proteomes" id="UP001161247"/>
    </source>
</evidence>
<gene>
    <name evidence="3" type="ORF">OLC1_LOCUS7032</name>
</gene>
<evidence type="ECO:0000313" key="3">
    <source>
        <dbReference type="EMBL" id="CAI9096231.1"/>
    </source>
</evidence>
<proteinExistence type="predicted"/>
<feature type="region of interest" description="Disordered" evidence="1">
    <location>
        <begin position="170"/>
        <end position="211"/>
    </location>
</feature>
<feature type="domain" description="DUF4283" evidence="2">
    <location>
        <begin position="1"/>
        <end position="45"/>
    </location>
</feature>
<feature type="compositionally biased region" description="Basic and acidic residues" evidence="1">
    <location>
        <begin position="170"/>
        <end position="189"/>
    </location>
</feature>
<evidence type="ECO:0000256" key="1">
    <source>
        <dbReference type="SAM" id="MobiDB-lite"/>
    </source>
</evidence>
<organism evidence="3 4">
    <name type="scientific">Oldenlandia corymbosa var. corymbosa</name>
    <dbReference type="NCBI Taxonomy" id="529605"/>
    <lineage>
        <taxon>Eukaryota</taxon>
        <taxon>Viridiplantae</taxon>
        <taxon>Streptophyta</taxon>
        <taxon>Embryophyta</taxon>
        <taxon>Tracheophyta</taxon>
        <taxon>Spermatophyta</taxon>
        <taxon>Magnoliopsida</taxon>
        <taxon>eudicotyledons</taxon>
        <taxon>Gunneridae</taxon>
        <taxon>Pentapetalae</taxon>
        <taxon>asterids</taxon>
        <taxon>lamiids</taxon>
        <taxon>Gentianales</taxon>
        <taxon>Rubiaceae</taxon>
        <taxon>Rubioideae</taxon>
        <taxon>Spermacoceae</taxon>
        <taxon>Hedyotis-Oldenlandia complex</taxon>
        <taxon>Oldenlandia</taxon>
    </lineage>
</organism>
<reference evidence="3" key="1">
    <citation type="submission" date="2023-03" db="EMBL/GenBank/DDBJ databases">
        <authorList>
            <person name="Julca I."/>
        </authorList>
    </citation>
    <scope>NUCLEOTIDE SEQUENCE</scope>
</reference>
<dbReference type="InterPro" id="IPR025558">
    <property type="entry name" value="DUF4283"/>
</dbReference>
<keyword evidence="4" id="KW-1185">Reference proteome</keyword>
<dbReference type="PANTHER" id="PTHR31286:SF180">
    <property type="entry name" value="OS10G0362600 PROTEIN"/>
    <property type="match status" value="1"/>
</dbReference>
<dbReference type="Pfam" id="PF14111">
    <property type="entry name" value="DUF4283"/>
    <property type="match status" value="1"/>
</dbReference>